<dbReference type="Proteomes" id="UP000749559">
    <property type="component" value="Unassembled WGS sequence"/>
</dbReference>
<sequence length="89" mass="10322">IEEMLRTTIKNYCPNVDHEISVRCICPNVEEEKRTLVPISEKDLNRGHKLCISHHHSIKLDQYKLWYNTSSTAKSKSGVTGERPTKQTR</sequence>
<comment type="caution">
    <text evidence="1">The sequence shown here is derived from an EMBL/GenBank/DDBJ whole genome shotgun (WGS) entry which is preliminary data.</text>
</comment>
<protein>
    <submittedName>
        <fullName evidence="1">Uncharacterized protein</fullName>
    </submittedName>
</protein>
<gene>
    <name evidence="1" type="ORF">OFUS_LOCUS13283</name>
</gene>
<evidence type="ECO:0000313" key="2">
    <source>
        <dbReference type="Proteomes" id="UP000749559"/>
    </source>
</evidence>
<evidence type="ECO:0000313" key="1">
    <source>
        <dbReference type="EMBL" id="CAH1787630.1"/>
    </source>
</evidence>
<name>A0A8S4P400_OWEFU</name>
<dbReference type="EMBL" id="CAIIXF020000006">
    <property type="protein sequence ID" value="CAH1787630.1"/>
    <property type="molecule type" value="Genomic_DNA"/>
</dbReference>
<accession>A0A8S4P400</accession>
<feature type="non-terminal residue" evidence="1">
    <location>
        <position position="1"/>
    </location>
</feature>
<feature type="non-terminal residue" evidence="1">
    <location>
        <position position="89"/>
    </location>
</feature>
<keyword evidence="2" id="KW-1185">Reference proteome</keyword>
<proteinExistence type="predicted"/>
<organism evidence="1 2">
    <name type="scientific">Owenia fusiformis</name>
    <name type="common">Polychaete worm</name>
    <dbReference type="NCBI Taxonomy" id="6347"/>
    <lineage>
        <taxon>Eukaryota</taxon>
        <taxon>Metazoa</taxon>
        <taxon>Spiralia</taxon>
        <taxon>Lophotrochozoa</taxon>
        <taxon>Annelida</taxon>
        <taxon>Polychaeta</taxon>
        <taxon>Sedentaria</taxon>
        <taxon>Canalipalpata</taxon>
        <taxon>Sabellida</taxon>
        <taxon>Oweniida</taxon>
        <taxon>Oweniidae</taxon>
        <taxon>Owenia</taxon>
    </lineage>
</organism>
<dbReference type="AlphaFoldDB" id="A0A8S4P400"/>
<reference evidence="1" key="1">
    <citation type="submission" date="2022-03" db="EMBL/GenBank/DDBJ databases">
        <authorList>
            <person name="Martin C."/>
        </authorList>
    </citation>
    <scope>NUCLEOTIDE SEQUENCE</scope>
</reference>